<proteinExistence type="predicted"/>
<dbReference type="InterPro" id="IPR038666">
    <property type="entry name" value="SSP1_head-tail_sf"/>
</dbReference>
<evidence type="ECO:0000313" key="1">
    <source>
        <dbReference type="EMBL" id="DAF97908.1"/>
    </source>
</evidence>
<accession>A0A8S5UU01</accession>
<dbReference type="NCBIfam" id="TIGR01563">
    <property type="entry name" value="gp16_SPP1"/>
    <property type="match status" value="1"/>
</dbReference>
<dbReference type="EMBL" id="BK016138">
    <property type="protein sequence ID" value="DAF97908.1"/>
    <property type="molecule type" value="Genomic_DNA"/>
</dbReference>
<dbReference type="Gene3D" id="2.40.10.270">
    <property type="entry name" value="Bacteriophage SPP1 head-tail adaptor protein"/>
    <property type="match status" value="1"/>
</dbReference>
<organism evidence="1">
    <name type="scientific">Myoviridae sp. ctvxP16</name>
    <dbReference type="NCBI Taxonomy" id="2825205"/>
    <lineage>
        <taxon>Viruses</taxon>
        <taxon>Duplodnaviria</taxon>
        <taxon>Heunggongvirae</taxon>
        <taxon>Uroviricota</taxon>
        <taxon>Caudoviricetes</taxon>
    </lineage>
</organism>
<reference evidence="1" key="1">
    <citation type="journal article" date="2021" name="Proc. Natl. Acad. Sci. U.S.A.">
        <title>A Catalog of Tens of Thousands of Viruses from Human Metagenomes Reveals Hidden Associations with Chronic Diseases.</title>
        <authorList>
            <person name="Tisza M.J."/>
            <person name="Buck C.B."/>
        </authorList>
    </citation>
    <scope>NUCLEOTIDE SEQUENCE</scope>
    <source>
        <strain evidence="1">CtvxP16</strain>
    </source>
</reference>
<dbReference type="Pfam" id="PF05521">
    <property type="entry name" value="Phage_HCP"/>
    <property type="match status" value="1"/>
</dbReference>
<protein>
    <submittedName>
        <fullName evidence="1">Putative head tail adaptor</fullName>
    </submittedName>
</protein>
<dbReference type="InterPro" id="IPR008767">
    <property type="entry name" value="Phage_SPP1_head-tail_adaptor"/>
</dbReference>
<name>A0A8S5UU01_9CAUD</name>
<sequence>MKQHKFKFYYTEKTGTKPNETITRHFIHSKESCGLWAEVRDLSRKELVANNATGQQNTKIITVGYNPRILELYTDLIVLDEQGKTYRIKNKPDEFNYSKCDIKIEITEFQSNENYGGEDVYDNSKSGNAGN</sequence>